<organism evidence="3 4">
    <name type="scientific">Momordica charantia</name>
    <name type="common">Bitter gourd</name>
    <name type="synonym">Balsam pear</name>
    <dbReference type="NCBI Taxonomy" id="3673"/>
    <lineage>
        <taxon>Eukaryota</taxon>
        <taxon>Viridiplantae</taxon>
        <taxon>Streptophyta</taxon>
        <taxon>Embryophyta</taxon>
        <taxon>Tracheophyta</taxon>
        <taxon>Spermatophyta</taxon>
        <taxon>Magnoliopsida</taxon>
        <taxon>eudicotyledons</taxon>
        <taxon>Gunneridae</taxon>
        <taxon>Pentapetalae</taxon>
        <taxon>rosids</taxon>
        <taxon>fabids</taxon>
        <taxon>Cucurbitales</taxon>
        <taxon>Cucurbitaceae</taxon>
        <taxon>Momordiceae</taxon>
        <taxon>Momordica</taxon>
    </lineage>
</organism>
<dbReference type="AlphaFoldDB" id="A0A6J1BZB2"/>
<reference evidence="4" key="1">
    <citation type="submission" date="2025-08" db="UniProtKB">
        <authorList>
            <consortium name="RefSeq"/>
        </authorList>
    </citation>
    <scope>IDENTIFICATION</scope>
    <source>
        <strain evidence="4">OHB3-1</strain>
    </source>
</reference>
<dbReference type="GO" id="GO:0000056">
    <property type="term" value="P:ribosomal small subunit export from nucleus"/>
    <property type="evidence" value="ECO:0007669"/>
    <property type="project" value="TreeGrafter"/>
</dbReference>
<name>A0A6J1BZB2_MOMCH</name>
<dbReference type="Proteomes" id="UP000504603">
    <property type="component" value="Unplaced"/>
</dbReference>
<dbReference type="PANTHER" id="PTHR21531:SF0">
    <property type="entry name" value="PROTEIN LTV1 HOMOLOG"/>
    <property type="match status" value="1"/>
</dbReference>
<feature type="region of interest" description="Disordered" evidence="2">
    <location>
        <begin position="472"/>
        <end position="519"/>
    </location>
</feature>
<dbReference type="GO" id="GO:0030688">
    <property type="term" value="C:preribosome, small subunit precursor"/>
    <property type="evidence" value="ECO:0007669"/>
    <property type="project" value="TreeGrafter"/>
</dbReference>
<feature type="region of interest" description="Disordered" evidence="2">
    <location>
        <begin position="259"/>
        <end position="280"/>
    </location>
</feature>
<comment type="similarity">
    <text evidence="1">Belongs to the LTV1 family.</text>
</comment>
<evidence type="ECO:0000313" key="3">
    <source>
        <dbReference type="Proteomes" id="UP000504603"/>
    </source>
</evidence>
<dbReference type="RefSeq" id="XP_022134639.1">
    <property type="nucleotide sequence ID" value="XM_022278947.1"/>
</dbReference>
<accession>A0A6J1BZB2</accession>
<feature type="compositionally biased region" description="Acidic residues" evidence="2">
    <location>
        <begin position="78"/>
        <end position="87"/>
    </location>
</feature>
<keyword evidence="3" id="KW-1185">Reference proteome</keyword>
<dbReference type="GO" id="GO:0042274">
    <property type="term" value="P:ribosomal small subunit biogenesis"/>
    <property type="evidence" value="ECO:0007669"/>
    <property type="project" value="InterPro"/>
</dbReference>
<dbReference type="GeneID" id="111006858"/>
<sequence>MGKKKKFFDKKNSATFQLFARDSTDPNYDGTPATDRVFVRIDNHPYSLPAFEDDGPGPADASASGYFNEDPNSIFADAPDDDDEEDGAFGTSARSRGEIGGPAPLPEDIRREILELGFPDDGYNYLLHLREIKNTGGGSAFYQNPKAKLDQLPRDEKAYDASRVLVSKGNNDGDENFIYKVASKTVGVKVQNAVDPDIAALLDDDDLSRFGSDVEDLEEDFVVQANLREEGEDDTTDNRFSVADNVNKKSSGDHIFEDADMDHVEEESENSDADKPRTRRLLDEQFDTLLSRDYASSDNDGSDCDEHDGCVAEEDESLARKLKHAFGDHGKDDLELDKGYKAPADILSGKERLEDKELLQSASDVIHRCMEYAEMYQNEDDDNENEDEFIFEESSDESEVWDCETIVSTCSNLNNHPGKIIAPEITRRKKLAETVSGALNSNNHVITLRGKEKLPVDFLPHGRKVVDKMIDVGSLRTEHQKRKPHGQESKEEKKERKAAIKEARREARRTKKEMKGLYKGEAHRAQKVVAVCGPSSIHLM</sequence>
<feature type="region of interest" description="Disordered" evidence="2">
    <location>
        <begin position="48"/>
        <end position="106"/>
    </location>
</feature>
<feature type="compositionally biased region" description="Acidic residues" evidence="2">
    <location>
        <begin position="259"/>
        <end position="271"/>
    </location>
</feature>
<dbReference type="GO" id="GO:0005829">
    <property type="term" value="C:cytosol"/>
    <property type="evidence" value="ECO:0007669"/>
    <property type="project" value="TreeGrafter"/>
</dbReference>
<dbReference type="InterPro" id="IPR007307">
    <property type="entry name" value="Ltv1"/>
</dbReference>
<dbReference type="PANTHER" id="PTHR21531">
    <property type="entry name" value="LOW-TEMPERATURE VIABILITY PROTEIN LTV1-RELATED"/>
    <property type="match status" value="1"/>
</dbReference>
<gene>
    <name evidence="4" type="primary">LOC111006858</name>
</gene>
<proteinExistence type="inferred from homology"/>
<evidence type="ECO:0000313" key="4">
    <source>
        <dbReference type="RefSeq" id="XP_022134639.1"/>
    </source>
</evidence>
<evidence type="ECO:0000256" key="2">
    <source>
        <dbReference type="SAM" id="MobiDB-lite"/>
    </source>
</evidence>
<dbReference type="OrthoDB" id="5852896at2759"/>
<feature type="compositionally biased region" description="Basic and acidic residues" evidence="2">
    <location>
        <begin position="485"/>
        <end position="505"/>
    </location>
</feature>
<protein>
    <submittedName>
        <fullName evidence="4">Protein LTV1 homolog</fullName>
    </submittedName>
</protein>
<dbReference type="KEGG" id="mcha:111006858"/>
<dbReference type="GO" id="GO:0005634">
    <property type="term" value="C:nucleus"/>
    <property type="evidence" value="ECO:0007669"/>
    <property type="project" value="TreeGrafter"/>
</dbReference>
<evidence type="ECO:0000256" key="1">
    <source>
        <dbReference type="ARBA" id="ARBA00009078"/>
    </source>
</evidence>